<name>A0A8T4KTX0_9ARCH</name>
<dbReference type="Pfam" id="PF22691">
    <property type="entry name" value="Thiolase_C_1"/>
    <property type="match status" value="1"/>
</dbReference>
<dbReference type="PANTHER" id="PTHR42870:SF6">
    <property type="entry name" value="ACETYL-COA C-ACYLTRANSFERASE"/>
    <property type="match status" value="1"/>
</dbReference>
<dbReference type="EMBL" id="JAGVWB010000026">
    <property type="protein sequence ID" value="MBS3058493.1"/>
    <property type="molecule type" value="Genomic_DNA"/>
</dbReference>
<gene>
    <name evidence="4" type="ORF">J4478_03785</name>
</gene>
<evidence type="ECO:0000313" key="5">
    <source>
        <dbReference type="Proteomes" id="UP000680185"/>
    </source>
</evidence>
<dbReference type="InterPro" id="IPR020616">
    <property type="entry name" value="Thiolase_N"/>
</dbReference>
<proteinExistence type="predicted"/>
<dbReference type="PIRSF" id="PIRSF000429">
    <property type="entry name" value="Ac-CoA_Ac_transf"/>
    <property type="match status" value="1"/>
</dbReference>
<evidence type="ECO:0000259" key="3">
    <source>
        <dbReference type="Pfam" id="PF22691"/>
    </source>
</evidence>
<evidence type="ECO:0000256" key="1">
    <source>
        <dbReference type="ARBA" id="ARBA00023229"/>
    </source>
</evidence>
<dbReference type="Proteomes" id="UP000680185">
    <property type="component" value="Unassembled WGS sequence"/>
</dbReference>
<evidence type="ECO:0000259" key="2">
    <source>
        <dbReference type="Pfam" id="PF00108"/>
    </source>
</evidence>
<feature type="domain" description="Thiolase C-terminal" evidence="3">
    <location>
        <begin position="238"/>
        <end position="383"/>
    </location>
</feature>
<dbReference type="InterPro" id="IPR055140">
    <property type="entry name" value="Thiolase_C_2"/>
</dbReference>
<organism evidence="4 5">
    <name type="scientific">Candidatus Iainarchaeum sp</name>
    <dbReference type="NCBI Taxonomy" id="3101447"/>
    <lineage>
        <taxon>Archaea</taxon>
        <taxon>Candidatus Iainarchaeota</taxon>
        <taxon>Candidatus Iainarchaeia</taxon>
        <taxon>Candidatus Iainarchaeales</taxon>
        <taxon>Candidatus Iainarchaeaceae</taxon>
        <taxon>Candidatus Iainarchaeum</taxon>
    </lineage>
</organism>
<dbReference type="AlphaFoldDB" id="A0A8T4KTX0"/>
<dbReference type="PANTHER" id="PTHR42870">
    <property type="entry name" value="ACETYL-COA C-ACETYLTRANSFERASE"/>
    <property type="match status" value="1"/>
</dbReference>
<sequence>MKIGVIGTGITKFGELWDKSLRDLLAEAQLKAIEDSKIFPKDIEMIFTGNMCADALSGQLHIGAMASENLRINVPSTRIESACASGAVALRQGLQAIESGAAKIVQVNGVEKMTDVSTEQVTTALMGAGDEEVEGFQGATFPALYALMARAYMHEFGLTREQLSAVSVKSHKHGSMNPIAQFQKEITVDDVANSAMVSDPLTLLDCSPITDGAASIILASESVAKKLNPEAVWIAGSGQATDTLALSARDSLTEIKATRIAADSAFKQAGISAKDVHLAEVHDCFSIAELLAIEGLGLAKKGEAGKHAAAGYHYFDSKIPINTCGGLKSCGHPIGATGVKQAVEVVHQLQQKAGKRQVKKAEVGVTQNVGGTGATVVVNVFKR</sequence>
<dbReference type="NCBIfam" id="NF004720">
    <property type="entry name" value="PRK06064.1"/>
    <property type="match status" value="1"/>
</dbReference>
<evidence type="ECO:0000313" key="4">
    <source>
        <dbReference type="EMBL" id="MBS3058493.1"/>
    </source>
</evidence>
<feature type="domain" description="Thiolase N-terminal" evidence="2">
    <location>
        <begin position="5"/>
        <end position="222"/>
    </location>
</feature>
<dbReference type="InterPro" id="IPR002155">
    <property type="entry name" value="Thiolase"/>
</dbReference>
<reference evidence="4" key="2">
    <citation type="submission" date="2021-05" db="EMBL/GenBank/DDBJ databases">
        <title>Protein family content uncovers lineage relationships and bacterial pathway maintenance mechanisms in DPANN archaea.</title>
        <authorList>
            <person name="Castelle C.J."/>
            <person name="Meheust R."/>
            <person name="Jaffe A.L."/>
            <person name="Seitz K."/>
            <person name="Gong X."/>
            <person name="Baker B.J."/>
            <person name="Banfield J.F."/>
        </authorList>
    </citation>
    <scope>NUCLEOTIDE SEQUENCE</scope>
    <source>
        <strain evidence="4">RIFCSPLOWO2_01_FULL_43_13</strain>
    </source>
</reference>
<protein>
    <submittedName>
        <fullName evidence="4">Thiolase domain-containing protein</fullName>
    </submittedName>
</protein>
<dbReference type="Pfam" id="PF00108">
    <property type="entry name" value="Thiolase_N"/>
    <property type="match status" value="1"/>
</dbReference>
<dbReference type="SUPFAM" id="SSF53901">
    <property type="entry name" value="Thiolase-like"/>
    <property type="match status" value="2"/>
</dbReference>
<keyword evidence="1" id="KW-0414">Isoprene biosynthesis</keyword>
<dbReference type="CDD" id="cd00829">
    <property type="entry name" value="SCP-x_thiolase"/>
    <property type="match status" value="1"/>
</dbReference>
<dbReference type="Gene3D" id="3.40.47.10">
    <property type="match status" value="1"/>
</dbReference>
<dbReference type="InterPro" id="IPR016039">
    <property type="entry name" value="Thiolase-like"/>
</dbReference>
<reference evidence="4" key="1">
    <citation type="submission" date="2021-03" db="EMBL/GenBank/DDBJ databases">
        <authorList>
            <person name="Jaffe A."/>
        </authorList>
    </citation>
    <scope>NUCLEOTIDE SEQUENCE</scope>
    <source>
        <strain evidence="4">RIFCSPLOWO2_01_FULL_43_13</strain>
    </source>
</reference>
<dbReference type="GO" id="GO:0016747">
    <property type="term" value="F:acyltransferase activity, transferring groups other than amino-acyl groups"/>
    <property type="evidence" value="ECO:0007669"/>
    <property type="project" value="InterPro"/>
</dbReference>
<accession>A0A8T4KTX0</accession>
<comment type="caution">
    <text evidence="4">The sequence shown here is derived from an EMBL/GenBank/DDBJ whole genome shotgun (WGS) entry which is preliminary data.</text>
</comment>
<dbReference type="GO" id="GO:0008299">
    <property type="term" value="P:isoprenoid biosynthetic process"/>
    <property type="evidence" value="ECO:0007669"/>
    <property type="project" value="UniProtKB-KW"/>
</dbReference>